<evidence type="ECO:0000256" key="14">
    <source>
        <dbReference type="ARBA" id="ARBA00022843"/>
    </source>
</evidence>
<dbReference type="InterPro" id="IPR047534">
    <property type="entry name" value="BRcat_RBR_parkin"/>
</dbReference>
<keyword evidence="12" id="KW-0833">Ubl conjugation pathway</keyword>
<dbReference type="Pfam" id="PF00240">
    <property type="entry name" value="ubiquitin"/>
    <property type="match status" value="1"/>
</dbReference>
<evidence type="ECO:0000256" key="1">
    <source>
        <dbReference type="ARBA" id="ARBA00001798"/>
    </source>
</evidence>
<evidence type="ECO:0000313" key="23">
    <source>
        <dbReference type="Ensembl" id="ENSCCRP00000064711.2"/>
    </source>
</evidence>
<feature type="domain" description="RING-type" evidence="22">
    <location>
        <begin position="128"/>
        <end position="346"/>
    </location>
</feature>
<keyword evidence="11" id="KW-0863">Zinc-finger</keyword>
<evidence type="ECO:0000256" key="4">
    <source>
        <dbReference type="ARBA" id="ARBA00004906"/>
    </source>
</evidence>
<dbReference type="GO" id="GO:0008270">
    <property type="term" value="F:zinc ion binding"/>
    <property type="evidence" value="ECO:0007669"/>
    <property type="project" value="UniProtKB-KW"/>
</dbReference>
<evidence type="ECO:0000259" key="21">
    <source>
        <dbReference type="PROSITE" id="PS50053"/>
    </source>
</evidence>
<evidence type="ECO:0000256" key="15">
    <source>
        <dbReference type="ARBA" id="ARBA00023006"/>
    </source>
</evidence>
<comment type="catalytic activity">
    <reaction evidence="1">
        <text>[E2 ubiquitin-conjugating enzyme]-S-ubiquitinyl-L-cysteine + [acceptor protein]-L-lysine = [E2 ubiquitin-conjugating enzyme]-L-cysteine + [acceptor protein]-N(6)-ubiquitinyl-L-lysine.</text>
        <dbReference type="EC" id="2.3.2.31"/>
    </reaction>
</comment>
<dbReference type="SUPFAM" id="SSF54236">
    <property type="entry name" value="Ubiquitin-like"/>
    <property type="match status" value="1"/>
</dbReference>
<dbReference type="EC" id="2.3.2.31" evidence="5"/>
<keyword evidence="20" id="KW-0732">Signal</keyword>
<proteinExistence type="inferred from homology"/>
<evidence type="ECO:0000259" key="22">
    <source>
        <dbReference type="PROSITE" id="PS51873"/>
    </source>
</evidence>
<name>A0A8C1DM43_CYPCA</name>
<evidence type="ECO:0000313" key="24">
    <source>
        <dbReference type="Proteomes" id="UP001108240"/>
    </source>
</evidence>
<dbReference type="GO" id="GO:0061630">
    <property type="term" value="F:ubiquitin protein ligase activity"/>
    <property type="evidence" value="ECO:0007669"/>
    <property type="project" value="UniProtKB-EC"/>
</dbReference>
<dbReference type="InterPro" id="IPR003977">
    <property type="entry name" value="Parkin"/>
</dbReference>
<feature type="active site" evidence="19">
    <location>
        <position position="319"/>
    </location>
</feature>
<reference evidence="23" key="2">
    <citation type="submission" date="2025-09" db="UniProtKB">
        <authorList>
            <consortium name="Ensembl"/>
        </authorList>
    </citation>
    <scope>IDENTIFICATION</scope>
</reference>
<feature type="domain" description="Ubiquitin-like" evidence="21">
    <location>
        <begin position="44"/>
        <end position="105"/>
    </location>
</feature>
<dbReference type="CDD" id="cd20340">
    <property type="entry name" value="BRcat_RBR_parkin"/>
    <property type="match status" value="1"/>
</dbReference>
<evidence type="ECO:0000256" key="9">
    <source>
        <dbReference type="ARBA" id="ARBA00022723"/>
    </source>
</evidence>
<evidence type="ECO:0000256" key="3">
    <source>
        <dbReference type="ARBA" id="ARBA00004514"/>
    </source>
</evidence>
<evidence type="ECO:0000256" key="17">
    <source>
        <dbReference type="ARBA" id="ARBA00029442"/>
    </source>
</evidence>
<keyword evidence="14" id="KW-0832">Ubl conjugation</keyword>
<dbReference type="InterPro" id="IPR002867">
    <property type="entry name" value="IBR_dom"/>
</dbReference>
<keyword evidence="24" id="KW-1185">Reference proteome</keyword>
<evidence type="ECO:0000256" key="12">
    <source>
        <dbReference type="ARBA" id="ARBA00022786"/>
    </source>
</evidence>
<evidence type="ECO:0000256" key="5">
    <source>
        <dbReference type="ARBA" id="ARBA00012251"/>
    </source>
</evidence>
<evidence type="ECO:0000256" key="7">
    <source>
        <dbReference type="ARBA" id="ARBA00022553"/>
    </source>
</evidence>
<dbReference type="InterPro" id="IPR041170">
    <property type="entry name" value="Znf-RING_14"/>
</dbReference>
<organism evidence="23 24">
    <name type="scientific">Cyprinus carpio carpio</name>
    <dbReference type="NCBI Taxonomy" id="630221"/>
    <lineage>
        <taxon>Eukaryota</taxon>
        <taxon>Metazoa</taxon>
        <taxon>Chordata</taxon>
        <taxon>Craniata</taxon>
        <taxon>Vertebrata</taxon>
        <taxon>Euteleostomi</taxon>
        <taxon>Actinopterygii</taxon>
        <taxon>Neopterygii</taxon>
        <taxon>Teleostei</taxon>
        <taxon>Ostariophysi</taxon>
        <taxon>Cypriniformes</taxon>
        <taxon>Cyprinidae</taxon>
        <taxon>Cyprininae</taxon>
        <taxon>Cyprinus</taxon>
    </lineage>
</organism>
<dbReference type="InterPro" id="IPR054694">
    <property type="entry name" value="Parkin-like_IBR"/>
</dbReference>
<sequence length="346" mass="38586">MVCCIPHILICSFFSVVFFSDCHGINLLSVFENDQISLIVSPVLLVYVWFNSSHGFPVELEQGASVTELKETVGCLQGVQPDQLRVIFAGRELCNESTLQEFYLKCAAHPTCDNDTSAALDLIMPNTRRVPCIACTDASPCLPGLWCWSFSVNCLECFHLYCVTRLNERQFTQDPLVGYSLPSAAGCPDSLIKEVHHFRVLGDEQYECYQQYAAEECVLQMGGVLCPAPGCGAGLLPVDDCRRVRCELGNGLGCGAEYHEDPCKQRTDTATGSALQGYIADEEAVFRACWEQASQETIAKTTHPCSKCQVLWKKKKRGCMHVVCLRPQCKLEWCWFCRYCCITDCT</sequence>
<keyword evidence="15" id="KW-0072">Autophagy</keyword>
<evidence type="ECO:0000256" key="8">
    <source>
        <dbReference type="ARBA" id="ARBA00022679"/>
    </source>
</evidence>
<dbReference type="GO" id="GO:0005829">
    <property type="term" value="C:cytosol"/>
    <property type="evidence" value="ECO:0007669"/>
    <property type="project" value="UniProtKB-SubCell"/>
</dbReference>
<evidence type="ECO:0000256" key="19">
    <source>
        <dbReference type="PIRSR" id="PIRSR037880-1"/>
    </source>
</evidence>
<evidence type="ECO:0000256" key="10">
    <source>
        <dbReference type="ARBA" id="ARBA00022737"/>
    </source>
</evidence>
<dbReference type="AlphaFoldDB" id="A0A8C1DM43"/>
<dbReference type="InterPro" id="IPR029071">
    <property type="entry name" value="Ubiquitin-like_domsf"/>
</dbReference>
<evidence type="ECO:0000256" key="6">
    <source>
        <dbReference type="ARBA" id="ARBA00022490"/>
    </source>
</evidence>
<accession>A0A8C1DM43</accession>
<dbReference type="PROSITE" id="PS50053">
    <property type="entry name" value="UBIQUITIN_2"/>
    <property type="match status" value="1"/>
</dbReference>
<keyword evidence="9" id="KW-0479">Metal-binding</keyword>
<dbReference type="Gene3D" id="1.20.120.1750">
    <property type="match status" value="1"/>
</dbReference>
<dbReference type="GeneTree" id="ENSGT00390000011034"/>
<dbReference type="GO" id="GO:0006914">
    <property type="term" value="P:autophagy"/>
    <property type="evidence" value="ECO:0007669"/>
    <property type="project" value="UniProtKB-KW"/>
</dbReference>
<dbReference type="OMA" id="TRECMAD"/>
<comment type="subcellular location">
    <subcellularLocation>
        <location evidence="3">Cytoplasm</location>
        <location evidence="3">Cytosol</location>
    </subcellularLocation>
    <subcellularLocation>
        <location evidence="2">Mitochondrion</location>
    </subcellularLocation>
</comment>
<keyword evidence="8" id="KW-0808">Transferase</keyword>
<keyword evidence="16" id="KW-0496">Mitochondrion</keyword>
<keyword evidence="13" id="KW-0862">Zinc</keyword>
<comment type="pathway">
    <text evidence="4">Protein modification; protein ubiquitination.</text>
</comment>
<evidence type="ECO:0000256" key="11">
    <source>
        <dbReference type="ARBA" id="ARBA00022771"/>
    </source>
</evidence>
<feature type="chain" id="PRO_5039897261" description="E3 ubiquitin-protein ligase parkin" evidence="20">
    <location>
        <begin position="25"/>
        <end position="346"/>
    </location>
</feature>
<keyword evidence="6" id="KW-0963">Cytoplasm</keyword>
<dbReference type="PIRSF" id="PIRSF037880">
    <property type="entry name" value="Parkin"/>
    <property type="match status" value="1"/>
</dbReference>
<dbReference type="Pfam" id="PF22605">
    <property type="entry name" value="IBR_2"/>
    <property type="match status" value="1"/>
</dbReference>
<dbReference type="InterPro" id="IPR044066">
    <property type="entry name" value="TRIAD_supradom"/>
</dbReference>
<comment type="similarity">
    <text evidence="17">Belongs to the RBR family. Parkin subfamily.</text>
</comment>
<evidence type="ECO:0000256" key="18">
    <source>
        <dbReference type="ARBA" id="ARBA00029536"/>
    </source>
</evidence>
<dbReference type="Gene3D" id="2.20.25.20">
    <property type="match status" value="1"/>
</dbReference>
<dbReference type="GO" id="GO:0009893">
    <property type="term" value="P:positive regulation of metabolic process"/>
    <property type="evidence" value="ECO:0007669"/>
    <property type="project" value="UniProtKB-ARBA"/>
</dbReference>
<keyword evidence="7" id="KW-0597">Phosphoprotein</keyword>
<evidence type="ECO:0000256" key="16">
    <source>
        <dbReference type="ARBA" id="ARBA00023128"/>
    </source>
</evidence>
<reference evidence="23" key="1">
    <citation type="submission" date="2025-08" db="UniProtKB">
        <authorList>
            <consortium name="Ensembl"/>
        </authorList>
    </citation>
    <scope>IDENTIFICATION</scope>
</reference>
<dbReference type="PROSITE" id="PS51873">
    <property type="entry name" value="TRIAD"/>
    <property type="match status" value="1"/>
</dbReference>
<dbReference type="Ensembl" id="ENSCCRT00000070147.2">
    <property type="protein sequence ID" value="ENSCCRP00000064711.2"/>
    <property type="gene ID" value="ENSCCRG00000034834.2"/>
</dbReference>
<dbReference type="Proteomes" id="UP001108240">
    <property type="component" value="Unplaced"/>
</dbReference>
<dbReference type="GO" id="GO:0005739">
    <property type="term" value="C:mitochondrion"/>
    <property type="evidence" value="ECO:0007669"/>
    <property type="project" value="UniProtKB-SubCell"/>
</dbReference>
<dbReference type="Gene3D" id="3.10.20.90">
    <property type="entry name" value="Phosphatidylinositol 3-kinase Catalytic Subunit, Chain A, domain 1"/>
    <property type="match status" value="1"/>
</dbReference>
<evidence type="ECO:0000256" key="20">
    <source>
        <dbReference type="SAM" id="SignalP"/>
    </source>
</evidence>
<evidence type="ECO:0000256" key="2">
    <source>
        <dbReference type="ARBA" id="ARBA00004173"/>
    </source>
</evidence>
<feature type="signal peptide" evidence="20">
    <location>
        <begin position="1"/>
        <end position="24"/>
    </location>
</feature>
<dbReference type="InterPro" id="IPR000626">
    <property type="entry name" value="Ubiquitin-like_dom"/>
</dbReference>
<protein>
    <recommendedName>
        <fullName evidence="18">E3 ubiquitin-protein ligase parkin</fullName>
        <ecNumber evidence="5">2.3.2.31</ecNumber>
    </recommendedName>
</protein>
<evidence type="ECO:0000256" key="13">
    <source>
        <dbReference type="ARBA" id="ARBA00022833"/>
    </source>
</evidence>
<keyword evidence="10" id="KW-0677">Repeat</keyword>
<dbReference type="Pfam" id="PF17978">
    <property type="entry name" value="zf-RING_14"/>
    <property type="match status" value="1"/>
</dbReference>
<dbReference type="SMART" id="SM00647">
    <property type="entry name" value="IBR"/>
    <property type="match status" value="1"/>
</dbReference>